<evidence type="ECO:0000313" key="2">
    <source>
        <dbReference type="EMBL" id="KNZ47569.1"/>
    </source>
</evidence>
<organism evidence="2 3">
    <name type="scientific">Puccinia sorghi</name>
    <dbReference type="NCBI Taxonomy" id="27349"/>
    <lineage>
        <taxon>Eukaryota</taxon>
        <taxon>Fungi</taxon>
        <taxon>Dikarya</taxon>
        <taxon>Basidiomycota</taxon>
        <taxon>Pucciniomycotina</taxon>
        <taxon>Pucciniomycetes</taxon>
        <taxon>Pucciniales</taxon>
        <taxon>Pucciniaceae</taxon>
        <taxon>Puccinia</taxon>
    </lineage>
</organism>
<evidence type="ECO:0000256" key="1">
    <source>
        <dbReference type="SAM" id="MobiDB-lite"/>
    </source>
</evidence>
<comment type="caution">
    <text evidence="2">The sequence shown here is derived from an EMBL/GenBank/DDBJ whole genome shotgun (WGS) entry which is preliminary data.</text>
</comment>
<dbReference type="Proteomes" id="UP000037035">
    <property type="component" value="Unassembled WGS sequence"/>
</dbReference>
<feature type="region of interest" description="Disordered" evidence="1">
    <location>
        <begin position="390"/>
        <end position="429"/>
    </location>
</feature>
<feature type="compositionally biased region" description="Basic and acidic residues" evidence="1">
    <location>
        <begin position="420"/>
        <end position="429"/>
    </location>
</feature>
<dbReference type="VEuPathDB" id="FungiDB:VP01_62g4"/>
<gene>
    <name evidence="2" type="ORF">VP01_62g4</name>
</gene>
<feature type="compositionally biased region" description="Basic residues" evidence="1">
    <location>
        <begin position="395"/>
        <end position="411"/>
    </location>
</feature>
<name>A0A0L6UG86_9BASI</name>
<protein>
    <submittedName>
        <fullName evidence="2">Uncharacterized protein</fullName>
    </submittedName>
</protein>
<sequence>MLNSRLLNCRFIVTQHKDLIKKNIHRTIKISNYSKIRPFNTPPTRFGHVLKRVDFGKPKKKKLTNFNDEAHKREVIYIALMLVDRGRCRVIFDIQESVVLTRSTARYGKCSERTKGIQCTLTAWVPSWHYSMDCRLYNPQQKGQHFFKDNFLVIHVAHRRSNLYGDYNTDRNKDQSDLLVYETCAVGIGFIFSTCPSNPPKFSTHPFYSSFPTPTLHGLPHTSQPMLFNHNLACIKEKNPESFIYLFDNIRRKPFPFPFSIFCFVFVSELYILTQCLGSMSDRLILIYKPPDALAINRYRCLWLQDKKLEVMCNLTERRTHALKISFFFFVVSKMKHRPAKPNPTKEKKKHDAVTYTLTCILNLPHKQKQKMPIKIIRIVYKSIERRQLEDDARARKRRHGVDSKRPKKKKATETNRGGEINDYREGEH</sequence>
<dbReference type="AlphaFoldDB" id="A0A0L6UG86"/>
<evidence type="ECO:0000313" key="3">
    <source>
        <dbReference type="Proteomes" id="UP000037035"/>
    </source>
</evidence>
<reference evidence="2 3" key="1">
    <citation type="submission" date="2015-08" db="EMBL/GenBank/DDBJ databases">
        <title>Next Generation Sequencing and Analysis of the Genome of Puccinia sorghi L Schw, the Causal Agent of Maize Common Rust.</title>
        <authorList>
            <person name="Rochi L."/>
            <person name="Burguener G."/>
            <person name="Darino M."/>
            <person name="Turjanski A."/>
            <person name="Kreff E."/>
            <person name="Dieguez M.J."/>
            <person name="Sacco F."/>
        </authorList>
    </citation>
    <scope>NUCLEOTIDE SEQUENCE [LARGE SCALE GENOMIC DNA]</scope>
    <source>
        <strain evidence="2 3">RO10H11247</strain>
    </source>
</reference>
<accession>A0A0L6UG86</accession>
<keyword evidence="3" id="KW-1185">Reference proteome</keyword>
<proteinExistence type="predicted"/>
<dbReference type="EMBL" id="LAVV01011608">
    <property type="protein sequence ID" value="KNZ47569.1"/>
    <property type="molecule type" value="Genomic_DNA"/>
</dbReference>